<accession>A0A1W2B6Z8</accession>
<evidence type="ECO:0000313" key="2">
    <source>
        <dbReference type="Proteomes" id="UP000192418"/>
    </source>
</evidence>
<protein>
    <recommendedName>
        <fullName evidence="3">Glycosyltransferase</fullName>
    </recommendedName>
</protein>
<dbReference type="Gene3D" id="3.90.550.10">
    <property type="entry name" value="Spore Coat Polysaccharide Biosynthesis Protein SpsA, Chain A"/>
    <property type="match status" value="1"/>
</dbReference>
<dbReference type="STRING" id="1121400.SAMN02746065_10711"/>
<dbReference type="InterPro" id="IPR029044">
    <property type="entry name" value="Nucleotide-diphossugar_trans"/>
</dbReference>
<name>A0A1W2B6Z8_9BACT</name>
<evidence type="ECO:0000313" key="1">
    <source>
        <dbReference type="EMBL" id="SMC68560.1"/>
    </source>
</evidence>
<reference evidence="1 2" key="1">
    <citation type="submission" date="2017-04" db="EMBL/GenBank/DDBJ databases">
        <authorList>
            <person name="Afonso C.L."/>
            <person name="Miller P.J."/>
            <person name="Scott M.A."/>
            <person name="Spackman E."/>
            <person name="Goraichik I."/>
            <person name="Dimitrov K.M."/>
            <person name="Suarez D.L."/>
            <person name="Swayne D.E."/>
        </authorList>
    </citation>
    <scope>NUCLEOTIDE SEQUENCE [LARGE SCALE GENOMIC DNA]</scope>
    <source>
        <strain evidence="1 2">DSM 3385</strain>
    </source>
</reference>
<gene>
    <name evidence="1" type="ORF">SAMN02746065_10711</name>
</gene>
<organism evidence="1 2">
    <name type="scientific">Desulfocicer vacuolatum DSM 3385</name>
    <dbReference type="NCBI Taxonomy" id="1121400"/>
    <lineage>
        <taxon>Bacteria</taxon>
        <taxon>Pseudomonadati</taxon>
        <taxon>Thermodesulfobacteriota</taxon>
        <taxon>Desulfobacteria</taxon>
        <taxon>Desulfobacterales</taxon>
        <taxon>Desulfobacteraceae</taxon>
        <taxon>Desulfocicer</taxon>
    </lineage>
</organism>
<sequence length="225" mass="25815">MCKKLLILFLKYPEAGKVKTRLGQQMGYARAARIYEEMVTHQMADLTSDSYDLALYVDDRHDIASYKEKFGENRRYFYQRGRNLGERMARAMEHAFLLGYGRVMLMGSDVPLLDVVAVNSFFEHLLTADMVIGPAMDGGYYMIGFQNGIDISPVFKNIAWSTANVFESTMARSGHLNVRVEKIWFDVDTLGDFKIYQQQLKTGNTFSTIDLPGKWDRGKNDKKQE</sequence>
<dbReference type="EMBL" id="FWXY01000007">
    <property type="protein sequence ID" value="SMC68560.1"/>
    <property type="molecule type" value="Genomic_DNA"/>
</dbReference>
<dbReference type="Proteomes" id="UP000192418">
    <property type="component" value="Unassembled WGS sequence"/>
</dbReference>
<dbReference type="AlphaFoldDB" id="A0A1W2B6Z8"/>
<dbReference type="InterPro" id="IPR018641">
    <property type="entry name" value="Trfase_1_rSAM/seldom-assoc"/>
</dbReference>
<dbReference type="Pfam" id="PF09837">
    <property type="entry name" value="DUF2064"/>
    <property type="match status" value="1"/>
</dbReference>
<proteinExistence type="predicted"/>
<dbReference type="PANTHER" id="PTHR36529">
    <property type="entry name" value="SLL1095 PROTEIN"/>
    <property type="match status" value="1"/>
</dbReference>
<dbReference type="RefSeq" id="WP_170923757.1">
    <property type="nucleotide sequence ID" value="NZ_FWXY01000007.1"/>
</dbReference>
<evidence type="ECO:0008006" key="3">
    <source>
        <dbReference type="Google" id="ProtNLM"/>
    </source>
</evidence>
<dbReference type="SUPFAM" id="SSF53448">
    <property type="entry name" value="Nucleotide-diphospho-sugar transferases"/>
    <property type="match status" value="1"/>
</dbReference>
<keyword evidence="2" id="KW-1185">Reference proteome</keyword>
<dbReference type="NCBIfam" id="TIGR04282">
    <property type="entry name" value="glyco_like_cofC"/>
    <property type="match status" value="1"/>
</dbReference>
<dbReference type="PANTHER" id="PTHR36529:SF1">
    <property type="entry name" value="GLYCOSYLTRANSFERASE"/>
    <property type="match status" value="1"/>
</dbReference>